<name>A0A399ED92_9DEIN</name>
<keyword evidence="1" id="KW-0472">Membrane</keyword>
<evidence type="ECO:0000259" key="2">
    <source>
        <dbReference type="Pfam" id="PF07331"/>
    </source>
</evidence>
<accession>A0A399ED92</accession>
<reference evidence="3 4" key="1">
    <citation type="submission" date="2018-08" db="EMBL/GenBank/DDBJ databases">
        <title>Meiothermus cateniformans JCM 15151 genome sequencing project.</title>
        <authorList>
            <person name="Da Costa M.S."/>
            <person name="Albuquerque L."/>
            <person name="Raposo P."/>
            <person name="Froufe H.J.C."/>
            <person name="Barroso C.S."/>
            <person name="Egas C."/>
        </authorList>
    </citation>
    <scope>NUCLEOTIDE SEQUENCE [LARGE SCALE GENOMIC DNA]</scope>
    <source>
        <strain evidence="3 4">JCM 15151</strain>
    </source>
</reference>
<dbReference type="RefSeq" id="WP_027886526.1">
    <property type="nucleotide sequence ID" value="NZ_JBHSXZ010000016.1"/>
</dbReference>
<feature type="domain" description="DUF1468" evidence="2">
    <location>
        <begin position="5"/>
        <end position="137"/>
    </location>
</feature>
<gene>
    <name evidence="3" type="ORF">Mcate_00093</name>
</gene>
<comment type="caution">
    <text evidence="3">The sequence shown here is derived from an EMBL/GenBank/DDBJ whole genome shotgun (WGS) entry which is preliminary data.</text>
</comment>
<feature type="transmembrane region" description="Helical" evidence="1">
    <location>
        <begin position="37"/>
        <end position="55"/>
    </location>
</feature>
<proteinExistence type="predicted"/>
<feature type="transmembrane region" description="Helical" evidence="1">
    <location>
        <begin position="110"/>
        <end position="128"/>
    </location>
</feature>
<dbReference type="InterPro" id="IPR009936">
    <property type="entry name" value="DUF1468"/>
</dbReference>
<evidence type="ECO:0000256" key="1">
    <source>
        <dbReference type="SAM" id="Phobius"/>
    </source>
</evidence>
<dbReference type="Proteomes" id="UP000266089">
    <property type="component" value="Unassembled WGS sequence"/>
</dbReference>
<evidence type="ECO:0000313" key="4">
    <source>
        <dbReference type="Proteomes" id="UP000266089"/>
    </source>
</evidence>
<keyword evidence="1" id="KW-1133">Transmembrane helix</keyword>
<dbReference type="OrthoDB" id="5519430at2"/>
<feature type="transmembrane region" description="Helical" evidence="1">
    <location>
        <begin position="67"/>
        <end position="90"/>
    </location>
</feature>
<dbReference type="AlphaFoldDB" id="A0A399ED92"/>
<organism evidence="3 4">
    <name type="scientific">Meiothermus taiwanensis</name>
    <dbReference type="NCBI Taxonomy" id="172827"/>
    <lineage>
        <taxon>Bacteria</taxon>
        <taxon>Thermotogati</taxon>
        <taxon>Deinococcota</taxon>
        <taxon>Deinococci</taxon>
        <taxon>Thermales</taxon>
        <taxon>Thermaceae</taxon>
        <taxon>Meiothermus</taxon>
    </lineage>
</organism>
<keyword evidence="1" id="KW-0812">Transmembrane</keyword>
<evidence type="ECO:0000313" key="3">
    <source>
        <dbReference type="EMBL" id="RIH80122.1"/>
    </source>
</evidence>
<dbReference type="EMBL" id="QWKX01000001">
    <property type="protein sequence ID" value="RIH80122.1"/>
    <property type="molecule type" value="Genomic_DNA"/>
</dbReference>
<protein>
    <submittedName>
        <fullName evidence="3">Tripartite tricarboxylate transporter TctB family protein</fullName>
    </submittedName>
</protein>
<sequence>MTDRIVGILILFLALGYALEASRMQVGFLSDPLGPRPFPYIIAILVGLSALWLIFKPDPNPTWPPPRFWPVLGLVLLSLVAYAYLVVPLGFILTTTLEMTLLSVLFGARWWQGLLGALAFTLAVYFLFTEGLGVTLPVGRIFG</sequence>
<dbReference type="Pfam" id="PF07331">
    <property type="entry name" value="TctB"/>
    <property type="match status" value="1"/>
</dbReference>